<reference evidence="1 2" key="1">
    <citation type="submission" date="2020-03" db="EMBL/GenBank/DDBJ databases">
        <title>Genomic Encyclopedia of Type Strains, Phase IV (KMG-IV): sequencing the most valuable type-strain genomes for metagenomic binning, comparative biology and taxonomic classification.</title>
        <authorList>
            <person name="Goeker M."/>
        </authorList>
    </citation>
    <scope>NUCLEOTIDE SEQUENCE [LARGE SCALE GENOMIC DNA]</scope>
    <source>
        <strain evidence="1 2">DSM 101599</strain>
    </source>
</reference>
<proteinExistence type="predicted"/>
<evidence type="ECO:0000313" key="1">
    <source>
        <dbReference type="EMBL" id="NIJ46600.1"/>
    </source>
</evidence>
<accession>A0ABX0UFE7</accession>
<evidence type="ECO:0000313" key="2">
    <source>
        <dbReference type="Proteomes" id="UP000745859"/>
    </source>
</evidence>
<organism evidence="1 2">
    <name type="scientific">Wenyingzhuangia heitensis</name>
    <dbReference type="NCBI Taxonomy" id="1487859"/>
    <lineage>
        <taxon>Bacteria</taxon>
        <taxon>Pseudomonadati</taxon>
        <taxon>Bacteroidota</taxon>
        <taxon>Flavobacteriia</taxon>
        <taxon>Flavobacteriales</taxon>
        <taxon>Flavobacteriaceae</taxon>
        <taxon>Wenyingzhuangia</taxon>
    </lineage>
</organism>
<dbReference type="Proteomes" id="UP000745859">
    <property type="component" value="Unassembled WGS sequence"/>
</dbReference>
<dbReference type="RefSeq" id="WP_167191029.1">
    <property type="nucleotide sequence ID" value="NZ_JAASQL010000011.1"/>
</dbReference>
<keyword evidence="2" id="KW-1185">Reference proteome</keyword>
<name>A0ABX0UFE7_9FLAO</name>
<sequence length="202" mass="24490">MKKVKIHPTELNHIIHSEKFTIDLFFIQTLIHLYESNVIKFSFKNEKNGLFTKKIYFLNINENFFNYSLKKFEYDFVSVFYENNREIELNKYISLVINRISLKPNWNKNFEYNLIFEETINDKKQENSLNIIKTTKHFNYFEILKPKVKHENKLKKSIYIEKTDLNYNLLDLVYEKSKLFILKKERKSRNSHWGNINATAGI</sequence>
<comment type="caution">
    <text evidence="1">The sequence shown here is derived from an EMBL/GenBank/DDBJ whole genome shotgun (WGS) entry which is preliminary data.</text>
</comment>
<gene>
    <name evidence="1" type="ORF">FHR24_003090</name>
</gene>
<dbReference type="EMBL" id="JAASQL010000011">
    <property type="protein sequence ID" value="NIJ46600.1"/>
    <property type="molecule type" value="Genomic_DNA"/>
</dbReference>
<protein>
    <submittedName>
        <fullName evidence="1">Uncharacterized protein</fullName>
    </submittedName>
</protein>